<proteinExistence type="predicted"/>
<protein>
    <submittedName>
        <fullName evidence="2">Uncharacterized protein</fullName>
    </submittedName>
</protein>
<dbReference type="EMBL" id="JAGKQH010000008">
    <property type="protein sequence ID" value="KAG6593600.1"/>
    <property type="molecule type" value="Genomic_DNA"/>
</dbReference>
<evidence type="ECO:0000313" key="3">
    <source>
        <dbReference type="Proteomes" id="UP000685013"/>
    </source>
</evidence>
<reference evidence="2 3" key="1">
    <citation type="journal article" date="2021" name="Hortic Res">
        <title>The domestication of Cucurbita argyrosperma as revealed by the genome of its wild relative.</title>
        <authorList>
            <person name="Barrera-Redondo J."/>
            <person name="Sanchez-de la Vega G."/>
            <person name="Aguirre-Liguori J.A."/>
            <person name="Castellanos-Morales G."/>
            <person name="Gutierrez-Guerrero Y.T."/>
            <person name="Aguirre-Dugua X."/>
            <person name="Aguirre-Planter E."/>
            <person name="Tenaillon M.I."/>
            <person name="Lira-Saade R."/>
            <person name="Eguiarte L.E."/>
        </authorList>
    </citation>
    <scope>NUCLEOTIDE SEQUENCE [LARGE SCALE GENOMIC DNA]</scope>
    <source>
        <strain evidence="2">JBR-2021</strain>
    </source>
</reference>
<sequence length="113" mass="12504">MAMNHESHPSTETLVANSSWKRRKHPTTRSTGLCLPAEDEGVDESLGSPNLIWRARHDRFAIKHPSLATTAAPGSYPISAIRHCALITASCAGEYVYTNLRDGMKEKRKCANR</sequence>
<comment type="caution">
    <text evidence="2">The sequence shown here is derived from an EMBL/GenBank/DDBJ whole genome shotgun (WGS) entry which is preliminary data.</text>
</comment>
<feature type="compositionally biased region" description="Polar residues" evidence="1">
    <location>
        <begin position="10"/>
        <end position="19"/>
    </location>
</feature>
<dbReference type="AlphaFoldDB" id="A0AAV6N7M5"/>
<evidence type="ECO:0000256" key="1">
    <source>
        <dbReference type="SAM" id="MobiDB-lite"/>
    </source>
</evidence>
<gene>
    <name evidence="2" type="ORF">SDJN03_13076</name>
</gene>
<keyword evidence="3" id="KW-1185">Reference proteome</keyword>
<dbReference type="Proteomes" id="UP000685013">
    <property type="component" value="Chromosome 8"/>
</dbReference>
<feature type="non-terminal residue" evidence="2">
    <location>
        <position position="1"/>
    </location>
</feature>
<feature type="region of interest" description="Disordered" evidence="1">
    <location>
        <begin position="1"/>
        <end position="44"/>
    </location>
</feature>
<accession>A0AAV6N7M5</accession>
<evidence type="ECO:0000313" key="2">
    <source>
        <dbReference type="EMBL" id="KAG6593600.1"/>
    </source>
</evidence>
<organism evidence="2 3">
    <name type="scientific">Cucurbita argyrosperma subsp. sororia</name>
    <dbReference type="NCBI Taxonomy" id="37648"/>
    <lineage>
        <taxon>Eukaryota</taxon>
        <taxon>Viridiplantae</taxon>
        <taxon>Streptophyta</taxon>
        <taxon>Embryophyta</taxon>
        <taxon>Tracheophyta</taxon>
        <taxon>Spermatophyta</taxon>
        <taxon>Magnoliopsida</taxon>
        <taxon>eudicotyledons</taxon>
        <taxon>Gunneridae</taxon>
        <taxon>Pentapetalae</taxon>
        <taxon>rosids</taxon>
        <taxon>fabids</taxon>
        <taxon>Cucurbitales</taxon>
        <taxon>Cucurbitaceae</taxon>
        <taxon>Cucurbiteae</taxon>
        <taxon>Cucurbita</taxon>
    </lineage>
</organism>
<name>A0AAV6N7M5_9ROSI</name>